<accession>A0AAD8ZZD1</accession>
<feature type="signal peptide" evidence="1">
    <location>
        <begin position="1"/>
        <end position="18"/>
    </location>
</feature>
<keyword evidence="4" id="KW-1185">Reference proteome</keyword>
<dbReference type="InterPro" id="IPR013783">
    <property type="entry name" value="Ig-like_fold"/>
</dbReference>
<dbReference type="InterPro" id="IPR047012">
    <property type="entry name" value="ICAM_VCAM"/>
</dbReference>
<proteinExistence type="predicted"/>
<gene>
    <name evidence="3" type="ORF">P4O66_013094</name>
</gene>
<dbReference type="PANTHER" id="PTHR13771:SF14">
    <property type="entry name" value="VASCULAR CELL ADHESION PROTEIN 1"/>
    <property type="match status" value="1"/>
</dbReference>
<dbReference type="SMART" id="SM00408">
    <property type="entry name" value="IGc2"/>
    <property type="match status" value="2"/>
</dbReference>
<dbReference type="GO" id="GO:0007155">
    <property type="term" value="P:cell adhesion"/>
    <property type="evidence" value="ECO:0007669"/>
    <property type="project" value="InterPro"/>
</dbReference>
<evidence type="ECO:0000313" key="3">
    <source>
        <dbReference type="EMBL" id="KAK1806045.1"/>
    </source>
</evidence>
<dbReference type="GO" id="GO:0005886">
    <property type="term" value="C:plasma membrane"/>
    <property type="evidence" value="ECO:0007669"/>
    <property type="project" value="TreeGrafter"/>
</dbReference>
<name>A0AAD8ZZD1_9TELE</name>
<feature type="domain" description="Ig-like" evidence="2">
    <location>
        <begin position="351"/>
        <end position="431"/>
    </location>
</feature>
<dbReference type="GO" id="GO:0005178">
    <property type="term" value="F:integrin binding"/>
    <property type="evidence" value="ECO:0007669"/>
    <property type="project" value="InterPro"/>
</dbReference>
<evidence type="ECO:0000259" key="2">
    <source>
        <dbReference type="PROSITE" id="PS50835"/>
    </source>
</evidence>
<feature type="domain" description="Ig-like" evidence="2">
    <location>
        <begin position="14"/>
        <end position="106"/>
    </location>
</feature>
<dbReference type="InterPro" id="IPR036179">
    <property type="entry name" value="Ig-like_dom_sf"/>
</dbReference>
<dbReference type="AlphaFoldDB" id="A0AAD8ZZD1"/>
<sequence>MVLTLAVILHFILPLAGAGLSLQFSPKNALFKLGDRQQLTCILRDCEEDVKYIWKPLEDKPLYGNVISSPAESKLIFSNITKNHENTIICEARCKDVSRQARARVNVYSFPKDPVISGHERLVLGKEAILTCKVSNVYPEEYIKFEWILGDELVPTQDPKNNMETTESFYTFIPQNESVRNVTCRASLELDGLPSDQRTRETTVSMHVLYAPRSVRTSGAGTVQVGSNLSLTCEAEGNPKPEFSWRTPKHAGQLEEVKVGREILLLNVSLSDAGIYECTASNELGRQTVMATVTIHGPPVDTVISMSLNEPKEQGFLNKSYLSNSVPKSRPVLSKVRNGSETELASVETPPRNTSVQVLPSKWVHEGENITICCNSVSFPPPAIVLRKLDGGRDIYSPNGTFLLVNLTANDTGQYQVNVTNALGYETKNFTIHVMETFTSPLPTWNDYIIPATGLGVLASVAGILEYLRRAKRKGIYELSKCRPGTV</sequence>
<dbReference type="InterPro" id="IPR003599">
    <property type="entry name" value="Ig_sub"/>
</dbReference>
<dbReference type="SUPFAM" id="SSF48726">
    <property type="entry name" value="Immunoglobulin"/>
    <property type="match status" value="4"/>
</dbReference>
<feature type="domain" description="Ig-like" evidence="2">
    <location>
        <begin position="212"/>
        <end position="294"/>
    </location>
</feature>
<comment type="caution">
    <text evidence="3">The sequence shown here is derived from an EMBL/GenBank/DDBJ whole genome shotgun (WGS) entry which is preliminary data.</text>
</comment>
<feature type="chain" id="PRO_5042278637" description="Ig-like domain-containing protein" evidence="1">
    <location>
        <begin position="19"/>
        <end position="487"/>
    </location>
</feature>
<dbReference type="Pfam" id="PF13927">
    <property type="entry name" value="Ig_3"/>
    <property type="match status" value="2"/>
</dbReference>
<feature type="domain" description="Ig-like" evidence="2">
    <location>
        <begin position="111"/>
        <end position="205"/>
    </location>
</feature>
<dbReference type="InterPro" id="IPR003598">
    <property type="entry name" value="Ig_sub2"/>
</dbReference>
<evidence type="ECO:0000313" key="4">
    <source>
        <dbReference type="Proteomes" id="UP001239994"/>
    </source>
</evidence>
<dbReference type="InterPro" id="IPR007110">
    <property type="entry name" value="Ig-like_dom"/>
</dbReference>
<dbReference type="PROSITE" id="PS50835">
    <property type="entry name" value="IG_LIKE"/>
    <property type="match status" value="4"/>
</dbReference>
<reference evidence="3" key="1">
    <citation type="submission" date="2023-03" db="EMBL/GenBank/DDBJ databases">
        <title>Electrophorus voltai genome.</title>
        <authorList>
            <person name="Bian C."/>
        </authorList>
    </citation>
    <scope>NUCLEOTIDE SEQUENCE</scope>
    <source>
        <strain evidence="3">CB-2022</strain>
        <tissue evidence="3">Muscle</tissue>
    </source>
</reference>
<dbReference type="Proteomes" id="UP001239994">
    <property type="component" value="Unassembled WGS sequence"/>
</dbReference>
<dbReference type="Gene3D" id="2.60.40.10">
    <property type="entry name" value="Immunoglobulins"/>
    <property type="match status" value="4"/>
</dbReference>
<dbReference type="PANTHER" id="PTHR13771">
    <property type="entry name" value="INTERCELLULAR ADHESION MOLECULE"/>
    <property type="match status" value="1"/>
</dbReference>
<dbReference type="SMART" id="SM00409">
    <property type="entry name" value="IG"/>
    <property type="match status" value="3"/>
</dbReference>
<organism evidence="3 4">
    <name type="scientific">Electrophorus voltai</name>
    <dbReference type="NCBI Taxonomy" id="2609070"/>
    <lineage>
        <taxon>Eukaryota</taxon>
        <taxon>Metazoa</taxon>
        <taxon>Chordata</taxon>
        <taxon>Craniata</taxon>
        <taxon>Vertebrata</taxon>
        <taxon>Euteleostomi</taxon>
        <taxon>Actinopterygii</taxon>
        <taxon>Neopterygii</taxon>
        <taxon>Teleostei</taxon>
        <taxon>Ostariophysi</taxon>
        <taxon>Gymnotiformes</taxon>
        <taxon>Gymnotoidei</taxon>
        <taxon>Gymnotidae</taxon>
        <taxon>Electrophorus</taxon>
    </lineage>
</organism>
<evidence type="ECO:0000256" key="1">
    <source>
        <dbReference type="SAM" id="SignalP"/>
    </source>
</evidence>
<keyword evidence="1" id="KW-0732">Signal</keyword>
<dbReference type="EMBL" id="JAROKS010000002">
    <property type="protein sequence ID" value="KAK1806045.1"/>
    <property type="molecule type" value="Genomic_DNA"/>
</dbReference>
<protein>
    <recommendedName>
        <fullName evidence="2">Ig-like domain-containing protein</fullName>
    </recommendedName>
</protein>